<comment type="caution">
    <text evidence="3">The sequence shown here is derived from an EMBL/GenBank/DDBJ whole genome shotgun (WGS) entry which is preliminary data.</text>
</comment>
<reference evidence="3 4" key="1">
    <citation type="journal article" date="2015" name="Genome Announc.">
        <title>Expanding the biotechnology potential of lactobacilli through comparative genomics of 213 strains and associated genera.</title>
        <authorList>
            <person name="Sun Z."/>
            <person name="Harris H.M."/>
            <person name="McCann A."/>
            <person name="Guo C."/>
            <person name="Argimon S."/>
            <person name="Zhang W."/>
            <person name="Yang X."/>
            <person name="Jeffery I.B."/>
            <person name="Cooney J.C."/>
            <person name="Kagawa T.F."/>
            <person name="Liu W."/>
            <person name="Song Y."/>
            <person name="Salvetti E."/>
            <person name="Wrobel A."/>
            <person name="Rasinkangas P."/>
            <person name="Parkhill J."/>
            <person name="Rea M.C."/>
            <person name="O'Sullivan O."/>
            <person name="Ritari J."/>
            <person name="Douillard F.P."/>
            <person name="Paul Ross R."/>
            <person name="Yang R."/>
            <person name="Briner A.E."/>
            <person name="Felis G.E."/>
            <person name="de Vos W.M."/>
            <person name="Barrangou R."/>
            <person name="Klaenhammer T.R."/>
            <person name="Caufield P.W."/>
            <person name="Cui Y."/>
            <person name="Zhang H."/>
            <person name="O'Toole P.W."/>
        </authorList>
    </citation>
    <scope>NUCLEOTIDE SEQUENCE [LARGE SCALE GENOMIC DNA]</scope>
    <source>
        <strain evidence="3 4">DSM 12744</strain>
    </source>
</reference>
<evidence type="ECO:0000313" key="4">
    <source>
        <dbReference type="Proteomes" id="UP000051330"/>
    </source>
</evidence>
<dbReference type="InterPro" id="IPR013321">
    <property type="entry name" value="Arc_rbn_hlx_hlx"/>
</dbReference>
<keyword evidence="2" id="KW-1277">Toxin-antitoxin system</keyword>
<dbReference type="PATRIC" id="fig|1423792.3.peg.255"/>
<evidence type="ECO:0000256" key="1">
    <source>
        <dbReference type="ARBA" id="ARBA00010562"/>
    </source>
</evidence>
<dbReference type="InterPro" id="IPR007337">
    <property type="entry name" value="RelB/DinJ"/>
</dbReference>
<dbReference type="Pfam" id="PF04221">
    <property type="entry name" value="RelB"/>
    <property type="match status" value="1"/>
</dbReference>
<dbReference type="AlphaFoldDB" id="A0A0R1N2Q2"/>
<evidence type="ECO:0000313" key="3">
    <source>
        <dbReference type="EMBL" id="KRL14598.1"/>
    </source>
</evidence>
<dbReference type="GO" id="GO:0006355">
    <property type="term" value="P:regulation of DNA-templated transcription"/>
    <property type="evidence" value="ECO:0007669"/>
    <property type="project" value="InterPro"/>
</dbReference>
<proteinExistence type="inferred from homology"/>
<sequence length="102" mass="11845">MIIMANIRVDDKLKKEADKKFSLIGMSTADAVKIFLTQFVQTGKFPFQIEVPTEQPNDETLAAFTETEQILSQNHSDNKERLTDYRRRMRQEVKDETGHVEL</sequence>
<name>A0A0R1N2Q2_9LACO</name>
<accession>A0A0R1N2Q2</accession>
<dbReference type="GO" id="GO:0006351">
    <property type="term" value="P:DNA-templated transcription"/>
    <property type="evidence" value="ECO:0007669"/>
    <property type="project" value="TreeGrafter"/>
</dbReference>
<organism evidence="3 4">
    <name type="scientific">Schleiferilactobacillus perolens DSM 12744</name>
    <dbReference type="NCBI Taxonomy" id="1423792"/>
    <lineage>
        <taxon>Bacteria</taxon>
        <taxon>Bacillati</taxon>
        <taxon>Bacillota</taxon>
        <taxon>Bacilli</taxon>
        <taxon>Lactobacillales</taxon>
        <taxon>Lactobacillaceae</taxon>
        <taxon>Schleiferilactobacillus</taxon>
    </lineage>
</organism>
<dbReference type="PANTHER" id="PTHR38781">
    <property type="entry name" value="ANTITOXIN DINJ-RELATED"/>
    <property type="match status" value="1"/>
</dbReference>
<dbReference type="Proteomes" id="UP000051330">
    <property type="component" value="Unassembled WGS sequence"/>
</dbReference>
<dbReference type="Gene3D" id="1.10.1220.10">
    <property type="entry name" value="Met repressor-like"/>
    <property type="match status" value="1"/>
</dbReference>
<gene>
    <name evidence="3" type="ORF">FD09_GL000251</name>
</gene>
<dbReference type="NCBIfam" id="TIGR02384">
    <property type="entry name" value="RelB_DinJ"/>
    <property type="match status" value="1"/>
</dbReference>
<dbReference type="EMBL" id="AZEC01000001">
    <property type="protein sequence ID" value="KRL14598.1"/>
    <property type="molecule type" value="Genomic_DNA"/>
</dbReference>
<dbReference type="PANTHER" id="PTHR38781:SF1">
    <property type="entry name" value="ANTITOXIN DINJ-RELATED"/>
    <property type="match status" value="1"/>
</dbReference>
<comment type="similarity">
    <text evidence="1">Belongs to the RelB/DinJ antitoxin family.</text>
</comment>
<protein>
    <submittedName>
        <fullName evidence="3">Uncharacterized protein</fullName>
    </submittedName>
</protein>
<evidence type="ECO:0000256" key="2">
    <source>
        <dbReference type="ARBA" id="ARBA00022649"/>
    </source>
</evidence>
<dbReference type="STRING" id="1423792.FD09_GL000251"/>
<keyword evidence="4" id="KW-1185">Reference proteome</keyword>